<keyword evidence="2" id="KW-1185">Reference proteome</keyword>
<evidence type="ECO:0000313" key="2">
    <source>
        <dbReference type="Proteomes" id="UP001202328"/>
    </source>
</evidence>
<dbReference type="EMBL" id="JAJJMB010001752">
    <property type="protein sequence ID" value="KAI3955372.1"/>
    <property type="molecule type" value="Genomic_DNA"/>
</dbReference>
<gene>
    <name evidence="1" type="ORF">MKW98_018473</name>
</gene>
<proteinExistence type="predicted"/>
<dbReference type="Proteomes" id="UP001202328">
    <property type="component" value="Unassembled WGS sequence"/>
</dbReference>
<sequence>MNRQKETTFERVPTSKDVWTILDHRNGFDEYHFVDKYRATYAGMVGPMDSVCKWKSLDEIEHKVKPPPYER</sequence>
<protein>
    <submittedName>
        <fullName evidence="1">Uncharacterized protein</fullName>
    </submittedName>
</protein>
<comment type="caution">
    <text evidence="1">The sequence shown here is derived from an EMBL/GenBank/DDBJ whole genome shotgun (WGS) entry which is preliminary data.</text>
</comment>
<name>A0AAD4TDK2_9MAGN</name>
<evidence type="ECO:0000313" key="1">
    <source>
        <dbReference type="EMBL" id="KAI3955372.1"/>
    </source>
</evidence>
<reference evidence="1" key="1">
    <citation type="submission" date="2022-04" db="EMBL/GenBank/DDBJ databases">
        <title>A functionally conserved STORR gene fusion in Papaver species that diverged 16.8 million years ago.</title>
        <authorList>
            <person name="Catania T."/>
        </authorList>
    </citation>
    <scope>NUCLEOTIDE SEQUENCE</scope>
    <source>
        <strain evidence="1">S-188037</strain>
    </source>
</reference>
<organism evidence="1 2">
    <name type="scientific">Papaver atlanticum</name>
    <dbReference type="NCBI Taxonomy" id="357466"/>
    <lineage>
        <taxon>Eukaryota</taxon>
        <taxon>Viridiplantae</taxon>
        <taxon>Streptophyta</taxon>
        <taxon>Embryophyta</taxon>
        <taxon>Tracheophyta</taxon>
        <taxon>Spermatophyta</taxon>
        <taxon>Magnoliopsida</taxon>
        <taxon>Ranunculales</taxon>
        <taxon>Papaveraceae</taxon>
        <taxon>Papaveroideae</taxon>
        <taxon>Papaver</taxon>
    </lineage>
</organism>
<accession>A0AAD4TDK2</accession>
<dbReference type="AlphaFoldDB" id="A0AAD4TDK2"/>